<keyword evidence="2" id="KW-1185">Reference proteome</keyword>
<name>A0A0K0N689_9CAUD</name>
<proteinExistence type="predicted"/>
<dbReference type="KEGG" id="vg:28802577"/>
<dbReference type="Proteomes" id="UP000207608">
    <property type="component" value="Segment"/>
</dbReference>
<organism evidence="1 2">
    <name type="scientific">Gordonia phage GRU3</name>
    <dbReference type="NCBI Taxonomy" id="1647473"/>
    <lineage>
        <taxon>Viruses</taxon>
        <taxon>Duplodnaviria</taxon>
        <taxon>Heunggongvirae</taxon>
        <taxon>Uroviricota</taxon>
        <taxon>Caudoviricetes</taxon>
        <taxon>Grutrevirus</taxon>
        <taxon>Grutrevirus GRU3</taxon>
    </lineage>
</organism>
<gene>
    <name evidence="1" type="ORF">GRU3_19</name>
</gene>
<dbReference type="RefSeq" id="YP_009276112.1">
    <property type="nucleotide sequence ID" value="NC_030935.1"/>
</dbReference>
<reference evidence="1 2" key="1">
    <citation type="journal article" date="2015" name="PLoS ONE">
        <title>Lysis to Kill: Evaluation of the Lytic Abilities, and Genomics of Nine Bacteriophages Infective for Gordonia spp. and Their Potential Use in Activated Sludge Foam Biocontrol.</title>
        <authorList>
            <person name="Dyson Z.A."/>
            <person name="Tucci J."/>
            <person name="Seviour R.J."/>
            <person name="Petrovski S."/>
        </authorList>
    </citation>
    <scope>NUCLEOTIDE SEQUENCE [LARGE SCALE GENOMIC DNA]</scope>
</reference>
<evidence type="ECO:0000313" key="2">
    <source>
        <dbReference type="Proteomes" id="UP000207608"/>
    </source>
</evidence>
<sequence length="41" mass="4645">MSESSDTRLSQGLNGVTIEHIRADWTRQLVCRDTSRRGQAL</sequence>
<accession>A0A0K0N689</accession>
<dbReference type="EMBL" id="KR053197">
    <property type="protein sequence ID" value="AKJ72268.1"/>
    <property type="molecule type" value="Genomic_DNA"/>
</dbReference>
<evidence type="ECO:0000313" key="1">
    <source>
        <dbReference type="EMBL" id="AKJ72268.1"/>
    </source>
</evidence>
<dbReference type="GeneID" id="28802577"/>
<protein>
    <submittedName>
        <fullName evidence="1">Uncharacterized protein</fullName>
    </submittedName>
</protein>